<feature type="region of interest" description="Disordered" evidence="1">
    <location>
        <begin position="216"/>
        <end position="313"/>
    </location>
</feature>
<organism evidence="2 3">
    <name type="scientific">Meloidogyne floridensis</name>
    <dbReference type="NCBI Taxonomy" id="298350"/>
    <lineage>
        <taxon>Eukaryota</taxon>
        <taxon>Metazoa</taxon>
        <taxon>Ecdysozoa</taxon>
        <taxon>Nematoda</taxon>
        <taxon>Chromadorea</taxon>
        <taxon>Rhabditida</taxon>
        <taxon>Tylenchina</taxon>
        <taxon>Tylenchomorpha</taxon>
        <taxon>Tylenchoidea</taxon>
        <taxon>Meloidogynidae</taxon>
        <taxon>Meloidogyninae</taxon>
        <taxon>Meloidogyne</taxon>
    </lineage>
</organism>
<feature type="region of interest" description="Disordered" evidence="1">
    <location>
        <begin position="72"/>
        <end position="103"/>
    </location>
</feature>
<name>A0A915PGI6_9BILA</name>
<evidence type="ECO:0000256" key="1">
    <source>
        <dbReference type="SAM" id="MobiDB-lite"/>
    </source>
</evidence>
<proteinExistence type="predicted"/>
<feature type="compositionally biased region" description="Gly residues" evidence="1">
    <location>
        <begin position="260"/>
        <end position="270"/>
    </location>
</feature>
<dbReference type="Proteomes" id="UP000887560">
    <property type="component" value="Unplaced"/>
</dbReference>
<evidence type="ECO:0000313" key="3">
    <source>
        <dbReference type="WBParaSite" id="scf7180000424872.g14223"/>
    </source>
</evidence>
<feature type="compositionally biased region" description="Basic and acidic residues" evidence="1">
    <location>
        <begin position="289"/>
        <end position="300"/>
    </location>
</feature>
<keyword evidence="2" id="KW-1185">Reference proteome</keyword>
<feature type="region of interest" description="Disordered" evidence="1">
    <location>
        <begin position="160"/>
        <end position="183"/>
    </location>
</feature>
<protein>
    <submittedName>
        <fullName evidence="3">Uncharacterized protein</fullName>
    </submittedName>
</protein>
<feature type="compositionally biased region" description="Low complexity" evidence="1">
    <location>
        <begin position="172"/>
        <end position="183"/>
    </location>
</feature>
<feature type="region of interest" description="Disordered" evidence="1">
    <location>
        <begin position="108"/>
        <end position="127"/>
    </location>
</feature>
<dbReference type="AlphaFoldDB" id="A0A915PGI6"/>
<sequence>VPHWAGWAIKAISGKFYKSTTTPTPETTTTEQQNVREASSTKIENEKNISKGNVVNKMEDKKEATQNINKNISAISDGWGDEELSENEEEEEEENQNIKNIGKINKNTRNISNNEEDDWGNSGGGTCAIDADSWESINDEEVDLQNATLTSNIKSSLEIKSATSNKKPSPPLTTKGTTTASSTAGKALKLGAVKMTHRQTQQQKDVDLLLFGEEEEEYHHSKIQQHQQPKKPSITKSSITSSSNNSNYGDEEEFNLNSNFGGGGGGGGGNFATTILARQKTPTIPSNTEKWKKNEVEKSKTTTKIDTTDWQSW</sequence>
<feature type="compositionally biased region" description="Polar residues" evidence="1">
    <location>
        <begin position="32"/>
        <end position="42"/>
    </location>
</feature>
<feature type="compositionally biased region" description="Low complexity" evidence="1">
    <location>
        <begin position="20"/>
        <end position="31"/>
    </location>
</feature>
<dbReference type="WBParaSite" id="scf7180000424872.g14223">
    <property type="protein sequence ID" value="scf7180000424872.g14223"/>
    <property type="gene ID" value="scf7180000424872.g14223"/>
</dbReference>
<feature type="region of interest" description="Disordered" evidence="1">
    <location>
        <begin position="14"/>
        <end position="43"/>
    </location>
</feature>
<reference evidence="3" key="1">
    <citation type="submission" date="2022-11" db="UniProtKB">
        <authorList>
            <consortium name="WormBaseParasite"/>
        </authorList>
    </citation>
    <scope>IDENTIFICATION</scope>
</reference>
<feature type="compositionally biased region" description="Low complexity" evidence="1">
    <location>
        <begin position="302"/>
        <end position="313"/>
    </location>
</feature>
<evidence type="ECO:0000313" key="2">
    <source>
        <dbReference type="Proteomes" id="UP000887560"/>
    </source>
</evidence>
<feature type="compositionally biased region" description="Acidic residues" evidence="1">
    <location>
        <begin position="79"/>
        <end position="95"/>
    </location>
</feature>
<accession>A0A915PGI6</accession>
<feature type="compositionally biased region" description="Low complexity" evidence="1">
    <location>
        <begin position="230"/>
        <end position="247"/>
    </location>
</feature>